<comment type="subcellular location">
    <subcellularLocation>
        <location evidence="1">Mitochondrion inner membrane</location>
        <topology evidence="1">Multi-pass membrane protein</topology>
    </subcellularLocation>
</comment>
<feature type="transmembrane region" description="Helical" evidence="16">
    <location>
        <begin position="177"/>
        <end position="195"/>
    </location>
</feature>
<dbReference type="InterPro" id="IPR001750">
    <property type="entry name" value="ND/Mrp_TM"/>
</dbReference>
<feature type="transmembrane region" description="Helical" evidence="16">
    <location>
        <begin position="279"/>
        <end position="300"/>
    </location>
</feature>
<keyword evidence="9" id="KW-0249">Electron transport</keyword>
<evidence type="ECO:0000256" key="8">
    <source>
        <dbReference type="ARBA" id="ARBA00022967"/>
    </source>
</evidence>
<evidence type="ECO:0000256" key="13">
    <source>
        <dbReference type="ARBA" id="ARBA00023128"/>
    </source>
</evidence>
<keyword evidence="7" id="KW-0999">Mitochondrion inner membrane</keyword>
<dbReference type="PANTHER" id="PTHR42829">
    <property type="entry name" value="NADH-UBIQUINONE OXIDOREDUCTASE CHAIN 5"/>
    <property type="match status" value="1"/>
</dbReference>
<name>Q75VM2_PAGAU</name>
<dbReference type="GO" id="GO:0015990">
    <property type="term" value="P:electron transport coupled proton transport"/>
    <property type="evidence" value="ECO:0007669"/>
    <property type="project" value="TreeGrafter"/>
</dbReference>
<feature type="transmembrane region" description="Helical" evidence="16">
    <location>
        <begin position="491"/>
        <end position="511"/>
    </location>
</feature>
<keyword evidence="10 16" id="KW-1133">Transmembrane helix</keyword>
<keyword evidence="11 16" id="KW-0520">NAD</keyword>
<dbReference type="InterPro" id="IPR001516">
    <property type="entry name" value="Proton_antipo_N"/>
</dbReference>
<keyword evidence="13 16" id="KW-0496">Mitochondrion</keyword>
<accession>Q75VM2</accession>
<evidence type="ECO:0000256" key="6">
    <source>
        <dbReference type="ARBA" id="ARBA00022692"/>
    </source>
</evidence>
<dbReference type="InterPro" id="IPR003945">
    <property type="entry name" value="NU5C-like"/>
</dbReference>
<dbReference type="Pfam" id="PF06455">
    <property type="entry name" value="NADH5_C"/>
    <property type="match status" value="1"/>
</dbReference>
<feature type="domain" description="NADH dehydrogenase subunit 5 C-terminal" evidence="19">
    <location>
        <begin position="428"/>
        <end position="609"/>
    </location>
</feature>
<feature type="transmembrane region" description="Helical" evidence="16">
    <location>
        <begin position="89"/>
        <end position="110"/>
    </location>
</feature>
<evidence type="ECO:0000256" key="2">
    <source>
        <dbReference type="ARBA" id="ARBA00012944"/>
    </source>
</evidence>
<dbReference type="Pfam" id="PF00662">
    <property type="entry name" value="Proton_antipo_N"/>
    <property type="match status" value="1"/>
</dbReference>
<feature type="transmembrane region" description="Helical" evidence="16">
    <location>
        <begin position="247"/>
        <end position="267"/>
    </location>
</feature>
<feature type="transmembrane region" description="Helical" evidence="16">
    <location>
        <begin position="47"/>
        <end position="69"/>
    </location>
</feature>
<evidence type="ECO:0000256" key="4">
    <source>
        <dbReference type="ARBA" id="ARBA00022448"/>
    </source>
</evidence>
<evidence type="ECO:0000256" key="12">
    <source>
        <dbReference type="ARBA" id="ARBA00023075"/>
    </source>
</evidence>
<dbReference type="EMBL" id="AB124801">
    <property type="protein sequence ID" value="BAD00004.1"/>
    <property type="molecule type" value="Genomic_DNA"/>
</dbReference>
<dbReference type="GeneID" id="2648290"/>
<comment type="similarity">
    <text evidence="16">Belongs to the complex I subunit 5 family.</text>
</comment>
<keyword evidence="5" id="KW-0679">Respiratory chain</keyword>
<dbReference type="PANTHER" id="PTHR42829:SF2">
    <property type="entry name" value="NADH-UBIQUINONE OXIDOREDUCTASE CHAIN 5"/>
    <property type="match status" value="1"/>
</dbReference>
<evidence type="ECO:0000256" key="15">
    <source>
        <dbReference type="ARBA" id="ARBA00049551"/>
    </source>
</evidence>
<dbReference type="GO" id="GO:0008137">
    <property type="term" value="F:NADH dehydrogenase (ubiquinone) activity"/>
    <property type="evidence" value="ECO:0007669"/>
    <property type="project" value="UniProtKB-EC"/>
</dbReference>
<dbReference type="NCBIfam" id="TIGR01974">
    <property type="entry name" value="NDH_I_L"/>
    <property type="match status" value="1"/>
</dbReference>
<evidence type="ECO:0000259" key="18">
    <source>
        <dbReference type="Pfam" id="PF00662"/>
    </source>
</evidence>
<dbReference type="InterPro" id="IPR018393">
    <property type="entry name" value="NADHpl_OxRdtase_5_subgr"/>
</dbReference>
<dbReference type="EC" id="7.1.1.2" evidence="2 16"/>
<feature type="domain" description="NADH:quinone oxidoreductase/Mrp antiporter transmembrane" evidence="17">
    <location>
        <begin position="139"/>
        <end position="418"/>
    </location>
</feature>
<feature type="domain" description="NADH-Ubiquinone oxidoreductase (complex I) chain 5 N-terminal" evidence="18">
    <location>
        <begin position="73"/>
        <end position="123"/>
    </location>
</feature>
<feature type="transmembrane region" description="Helical" evidence="16">
    <location>
        <begin position="413"/>
        <end position="436"/>
    </location>
</feature>
<feature type="transmembrane region" description="Helical" evidence="16">
    <location>
        <begin position="145"/>
        <end position="165"/>
    </location>
</feature>
<evidence type="ECO:0000256" key="5">
    <source>
        <dbReference type="ARBA" id="ARBA00022660"/>
    </source>
</evidence>
<keyword evidence="4 16" id="KW-0813">Transport</keyword>
<evidence type="ECO:0000256" key="10">
    <source>
        <dbReference type="ARBA" id="ARBA00022989"/>
    </source>
</evidence>
<dbReference type="RefSeq" id="NP_937944.1">
    <property type="nucleotide sequence ID" value="NC_005146.1"/>
</dbReference>
<evidence type="ECO:0000256" key="1">
    <source>
        <dbReference type="ARBA" id="ARBA00004448"/>
    </source>
</evidence>
<feature type="transmembrane region" description="Helical" evidence="16">
    <location>
        <begin position="374"/>
        <end position="393"/>
    </location>
</feature>
<keyword evidence="8" id="KW-1278">Translocase</keyword>
<keyword evidence="12 16" id="KW-0830">Ubiquinone</keyword>
<dbReference type="Pfam" id="PF00361">
    <property type="entry name" value="Proton_antipo_M"/>
    <property type="match status" value="1"/>
</dbReference>
<evidence type="ECO:0000256" key="16">
    <source>
        <dbReference type="RuleBase" id="RU003404"/>
    </source>
</evidence>
<dbReference type="GO" id="GO:0003954">
    <property type="term" value="F:NADH dehydrogenase activity"/>
    <property type="evidence" value="ECO:0007669"/>
    <property type="project" value="TreeGrafter"/>
</dbReference>
<gene>
    <name evidence="20" type="primary">nd5</name>
</gene>
<evidence type="ECO:0000313" key="20">
    <source>
        <dbReference type="EMBL" id="BAD00004.1"/>
    </source>
</evidence>
<protein>
    <recommendedName>
        <fullName evidence="3 16">NADH-ubiquinone oxidoreductase chain 5</fullName>
        <ecNumber evidence="2 16">7.1.1.2</ecNumber>
    </recommendedName>
</protein>
<evidence type="ECO:0000256" key="14">
    <source>
        <dbReference type="ARBA" id="ARBA00023136"/>
    </source>
</evidence>
<geneLocation type="mitochondrion" evidence="20"/>
<feature type="transmembrane region" description="Helical" evidence="16">
    <location>
        <begin position="6"/>
        <end position="27"/>
    </location>
</feature>
<dbReference type="CTD" id="4540"/>
<feature type="transmembrane region" description="Helical" evidence="16">
    <location>
        <begin position="122"/>
        <end position="139"/>
    </location>
</feature>
<evidence type="ECO:0000259" key="17">
    <source>
        <dbReference type="Pfam" id="PF00361"/>
    </source>
</evidence>
<dbReference type="GO" id="GO:0042773">
    <property type="term" value="P:ATP synthesis coupled electron transport"/>
    <property type="evidence" value="ECO:0007669"/>
    <property type="project" value="InterPro"/>
</dbReference>
<comment type="function">
    <text evidence="16">Core subunit of the mitochondrial membrane respiratory chain NADH dehydrogenase (Complex I) which catalyzes electron transfer from NADH through the respiratory chain, using ubiquinone as an electron acceptor. Essential for the catalytic activity and assembly of complex I.</text>
</comment>
<evidence type="ECO:0000256" key="9">
    <source>
        <dbReference type="ARBA" id="ARBA00022982"/>
    </source>
</evidence>
<feature type="transmembrane region" description="Helical" evidence="16">
    <location>
        <begin position="463"/>
        <end position="479"/>
    </location>
</feature>
<evidence type="ECO:0000259" key="19">
    <source>
        <dbReference type="Pfam" id="PF06455"/>
    </source>
</evidence>
<evidence type="ECO:0000256" key="7">
    <source>
        <dbReference type="ARBA" id="ARBA00022792"/>
    </source>
</evidence>
<proteinExistence type="inferred from homology"/>
<dbReference type="GO" id="GO:0005743">
    <property type="term" value="C:mitochondrial inner membrane"/>
    <property type="evidence" value="ECO:0007669"/>
    <property type="project" value="UniProtKB-SubCell"/>
</dbReference>
<keyword evidence="14 16" id="KW-0472">Membrane</keyword>
<dbReference type="InterPro" id="IPR010934">
    <property type="entry name" value="NADH_DH_su5_C"/>
</dbReference>
<comment type="catalytic activity">
    <reaction evidence="15 16">
        <text>a ubiquinone + NADH + 5 H(+)(in) = a ubiquinol + NAD(+) + 4 H(+)(out)</text>
        <dbReference type="Rhea" id="RHEA:29091"/>
        <dbReference type="Rhea" id="RHEA-COMP:9565"/>
        <dbReference type="Rhea" id="RHEA-COMP:9566"/>
        <dbReference type="ChEBI" id="CHEBI:15378"/>
        <dbReference type="ChEBI" id="CHEBI:16389"/>
        <dbReference type="ChEBI" id="CHEBI:17976"/>
        <dbReference type="ChEBI" id="CHEBI:57540"/>
        <dbReference type="ChEBI" id="CHEBI:57945"/>
        <dbReference type="EC" id="7.1.1.2"/>
    </reaction>
</comment>
<sequence length="612" mass="67610">MHPSSLMMASSLITIFLLLLYPVLTTLSPNPQKNDWALLKVKTAVKLAFFISLLPLFLFLNEGAEAIITNWNWMNTLTFDINISFKFDHYSIIFTPIALYVTWSILEFASWYMHADPYMNRFFKYLLIFLIAMIVLVTANNMFQLFIGWEGVGIMSFLLIGWWYGRADANTAALQAVLYNRVGDIGLIFAMAWMAMNLNSWEMQQMFAAAKDLNLTPPLLGLIVAATGKSAQFGLHPWLPSAMEGPTPVSALLHSSTMVVAGIFLLIRMSPLMENNQTALTTCLCLGALTTVFTATCALTQNDIKKIVAFSTSSQLGLMMVTIGLNQPQLAFLHICTHAFFKAMLFLCSGSIIHSLNDEQDIRKMGGMHHLTPFTSSCLTIGSLALTGTPFLAGFFSKDAIIEALNNSYLNAWALAMTLLATSFTAIYSLRVVFFVSMGHPRFQPLSPINENNPAVINPIKRLAWGSIIAGLLITSNIIPLKTPIMTMPPLIKLAALVVTILGLLLALELASLTNKQFKPTPQLAPHHFSNMLGFFPAVIHRLTPKLNLVLGQAIASQMIDQTWFEKTGPKALASLNTPLITMTSNTQHGMIKTYLTLFLLTLTLATLLLLI</sequence>
<reference evidence="20" key="1">
    <citation type="submission" date="2003-10" db="EMBL/GenBank/DDBJ databases">
        <title>Complete mitochondrial DNA of redbanded seabream (Pagrus auriga).</title>
        <authorList>
            <person name="Ponce M."/>
            <person name="Infante C."/>
            <person name="Catanese G."/>
            <person name="Cardenas S."/>
            <person name="Manchado M."/>
        </authorList>
    </citation>
    <scope>NUCLEOTIDE SEQUENCE</scope>
</reference>
<feature type="transmembrane region" description="Helical" evidence="16">
    <location>
        <begin position="592"/>
        <end position="611"/>
    </location>
</feature>
<dbReference type="AlphaFoldDB" id="Q75VM2"/>
<organism evidence="20">
    <name type="scientific">Pagrus auriga</name>
    <name type="common">Redbanded seabream</name>
    <dbReference type="NCBI Taxonomy" id="63415"/>
    <lineage>
        <taxon>Eukaryota</taxon>
        <taxon>Metazoa</taxon>
        <taxon>Chordata</taxon>
        <taxon>Craniata</taxon>
        <taxon>Vertebrata</taxon>
        <taxon>Euteleostomi</taxon>
        <taxon>Actinopterygii</taxon>
        <taxon>Neopterygii</taxon>
        <taxon>Teleostei</taxon>
        <taxon>Neoteleostei</taxon>
        <taxon>Acanthomorphata</taxon>
        <taxon>Eupercaria</taxon>
        <taxon>Spariformes</taxon>
        <taxon>Sparidae</taxon>
        <taxon>Pagrus</taxon>
    </lineage>
</organism>
<evidence type="ECO:0000256" key="3">
    <source>
        <dbReference type="ARBA" id="ARBA00021096"/>
    </source>
</evidence>
<evidence type="ECO:0000256" key="11">
    <source>
        <dbReference type="ARBA" id="ARBA00023027"/>
    </source>
</evidence>
<dbReference type="PRINTS" id="PR01434">
    <property type="entry name" value="NADHDHGNASE5"/>
</dbReference>
<keyword evidence="6 16" id="KW-0812">Transmembrane</keyword>
<feature type="transmembrane region" description="Helical" evidence="16">
    <location>
        <begin position="331"/>
        <end position="353"/>
    </location>
</feature>